<proteinExistence type="predicted"/>
<dbReference type="InterPro" id="IPR004320">
    <property type="entry name" value="BPS1_pln"/>
</dbReference>
<evidence type="ECO:0000313" key="3">
    <source>
        <dbReference type="Proteomes" id="UP000594638"/>
    </source>
</evidence>
<comment type="caution">
    <text evidence="2">The sequence shown here is derived from an EMBL/GenBank/DDBJ whole genome shotgun (WGS) entry which is preliminary data.</text>
</comment>
<reference evidence="2 3" key="1">
    <citation type="submission" date="2019-12" db="EMBL/GenBank/DDBJ databases">
        <authorList>
            <person name="Alioto T."/>
            <person name="Alioto T."/>
            <person name="Gomez Garrido J."/>
        </authorList>
    </citation>
    <scope>NUCLEOTIDE SEQUENCE [LARGE SCALE GENOMIC DNA]</scope>
</reference>
<dbReference type="PANTHER" id="PTHR33070:SF129">
    <property type="entry name" value="DUF241 DOMAIN PROTEIN"/>
    <property type="match status" value="1"/>
</dbReference>
<dbReference type="AlphaFoldDB" id="A0A8S0PLN8"/>
<organism evidence="2 3">
    <name type="scientific">Olea europaea subsp. europaea</name>
    <dbReference type="NCBI Taxonomy" id="158383"/>
    <lineage>
        <taxon>Eukaryota</taxon>
        <taxon>Viridiplantae</taxon>
        <taxon>Streptophyta</taxon>
        <taxon>Embryophyta</taxon>
        <taxon>Tracheophyta</taxon>
        <taxon>Spermatophyta</taxon>
        <taxon>Magnoliopsida</taxon>
        <taxon>eudicotyledons</taxon>
        <taxon>Gunneridae</taxon>
        <taxon>Pentapetalae</taxon>
        <taxon>asterids</taxon>
        <taxon>lamiids</taxon>
        <taxon>Lamiales</taxon>
        <taxon>Oleaceae</taxon>
        <taxon>Oleeae</taxon>
        <taxon>Olea</taxon>
    </lineage>
</organism>
<dbReference type="Gramene" id="OE9A112467T1">
    <property type="protein sequence ID" value="OE9A112467C1"/>
    <property type="gene ID" value="OE9A112467"/>
</dbReference>
<feature type="coiled-coil region" evidence="1">
    <location>
        <begin position="224"/>
        <end position="251"/>
    </location>
</feature>
<dbReference type="Proteomes" id="UP000594638">
    <property type="component" value="Unassembled WGS sequence"/>
</dbReference>
<dbReference type="OrthoDB" id="899310at2759"/>
<sequence length="265" mass="29950">MAFHVRSNSFPSKSHPSISNFEDHLCRLKSSKEASVSSSFTCTQLASVRDLHEDINNSIQLPSFQQALADEMFPSELLDGSLKLLDICGIARDVITLMKESIQELQSSLRRNRGIDAYMTSRKNIDKMVKTCIKNLKGFERSSTNKDYNLKGIATVLKESQVIGFSVLKSALTIFASKQKTWSLLSKFTQSNHVHSETEEESNAQELYALNINKLRKDMDTVSVKDVVKQLDASERTIQELEENLEAFFRSLVKIRVSLLNVLSH</sequence>
<evidence type="ECO:0000313" key="2">
    <source>
        <dbReference type="EMBL" id="CAA2954637.1"/>
    </source>
</evidence>
<protein>
    <recommendedName>
        <fullName evidence="4">DUF241 domain protein</fullName>
    </recommendedName>
</protein>
<dbReference type="GO" id="GO:0048367">
    <property type="term" value="P:shoot system development"/>
    <property type="evidence" value="ECO:0007669"/>
    <property type="project" value="InterPro"/>
</dbReference>
<accession>A0A8S0PLN8</accession>
<dbReference type="PANTHER" id="PTHR33070">
    <property type="entry name" value="OS06G0725500 PROTEIN"/>
    <property type="match status" value="1"/>
</dbReference>
<name>A0A8S0PLN8_OLEEU</name>
<dbReference type="GO" id="GO:0048364">
    <property type="term" value="P:root development"/>
    <property type="evidence" value="ECO:0007669"/>
    <property type="project" value="InterPro"/>
</dbReference>
<keyword evidence="3" id="KW-1185">Reference proteome</keyword>
<keyword evidence="1" id="KW-0175">Coiled coil</keyword>
<evidence type="ECO:0008006" key="4">
    <source>
        <dbReference type="Google" id="ProtNLM"/>
    </source>
</evidence>
<evidence type="ECO:0000256" key="1">
    <source>
        <dbReference type="SAM" id="Coils"/>
    </source>
</evidence>
<dbReference type="EMBL" id="CACTIH010000120">
    <property type="protein sequence ID" value="CAA2954637.1"/>
    <property type="molecule type" value="Genomic_DNA"/>
</dbReference>
<gene>
    <name evidence="2" type="ORF">OLEA9_A112467</name>
</gene>
<dbReference type="Pfam" id="PF03087">
    <property type="entry name" value="BPS1"/>
    <property type="match status" value="1"/>
</dbReference>